<feature type="chain" id="PRO_5043866331" description="Cell wall mannoprotein PIR1-like C-terminal domain-containing protein" evidence="1">
    <location>
        <begin position="19"/>
        <end position="373"/>
    </location>
</feature>
<evidence type="ECO:0000259" key="2">
    <source>
        <dbReference type="Pfam" id="PF22799"/>
    </source>
</evidence>
<feature type="signal peptide" evidence="1">
    <location>
        <begin position="1"/>
        <end position="18"/>
    </location>
</feature>
<sequence>MFSFALLLLGLQSPLAAAEAHHSSTPCVFHLTGLSTTVNVTVGQLPGGQVQGGNINNTATLFRLEGGGLYDEEGRGCWWADPTTVLVCDIYPPDGPDSLFHMSSDGCLRYNGSSTFYACRAGRHGRVNYYLEQKDPTCRQAFLHADDDDLNSCEQGPIFPPLHPPPLSLSSSPFSSSFTFVESTTVTPTPTTTTTTATFSSSSRLLSLTITKSTTTTTTITITKIPTPSSPCPDGGSITSHRDTLFSDSSPVWTPPPSSVSGPGVYWNTSTTASTSSANQTSIITAAAASLNGTGTGASIPIPSPIPIPAPNLTAVPGGITTHDLGPTTAVIVTCTVWQTVTHTHMHAHTAGGLVTFTTITVTGSETLGSNAR</sequence>
<dbReference type="PANTHER" id="PTHR39613:SF1">
    <property type="entry name" value="ANCHORED CELL WALL PROTEIN, PUTATIVE (AFU_ORTHOLOGUE AFUA_4G08960)-RELATED"/>
    <property type="match status" value="1"/>
</dbReference>
<dbReference type="InterPro" id="IPR054508">
    <property type="entry name" value="PIR1-like_C"/>
</dbReference>
<evidence type="ECO:0000313" key="3">
    <source>
        <dbReference type="EMBL" id="KAK4462185.1"/>
    </source>
</evidence>
<gene>
    <name evidence="3" type="ORF">QBC42DRAFT_327536</name>
</gene>
<dbReference type="Proteomes" id="UP001321749">
    <property type="component" value="Unassembled WGS sequence"/>
</dbReference>
<dbReference type="AlphaFoldDB" id="A0AAV9HQ13"/>
<dbReference type="PANTHER" id="PTHR39613">
    <property type="entry name" value="ANCHORED CELL WALL PROTEIN, PUTATIVE (AFU_ORTHOLOGUE AFUA_4G08960)-RELATED"/>
    <property type="match status" value="1"/>
</dbReference>
<name>A0AAV9HQ13_9PEZI</name>
<evidence type="ECO:0000313" key="4">
    <source>
        <dbReference type="Proteomes" id="UP001321749"/>
    </source>
</evidence>
<keyword evidence="4" id="KW-1185">Reference proteome</keyword>
<organism evidence="3 4">
    <name type="scientific">Cladorrhinum samala</name>
    <dbReference type="NCBI Taxonomy" id="585594"/>
    <lineage>
        <taxon>Eukaryota</taxon>
        <taxon>Fungi</taxon>
        <taxon>Dikarya</taxon>
        <taxon>Ascomycota</taxon>
        <taxon>Pezizomycotina</taxon>
        <taxon>Sordariomycetes</taxon>
        <taxon>Sordariomycetidae</taxon>
        <taxon>Sordariales</taxon>
        <taxon>Podosporaceae</taxon>
        <taxon>Cladorrhinum</taxon>
    </lineage>
</organism>
<dbReference type="Pfam" id="PF22799">
    <property type="entry name" value="PIR1-like_C"/>
    <property type="match status" value="1"/>
</dbReference>
<dbReference type="EMBL" id="MU864976">
    <property type="protein sequence ID" value="KAK4462185.1"/>
    <property type="molecule type" value="Genomic_DNA"/>
</dbReference>
<proteinExistence type="predicted"/>
<reference evidence="3" key="1">
    <citation type="journal article" date="2023" name="Mol. Phylogenet. Evol.">
        <title>Genome-scale phylogeny and comparative genomics of the fungal order Sordariales.</title>
        <authorList>
            <person name="Hensen N."/>
            <person name="Bonometti L."/>
            <person name="Westerberg I."/>
            <person name="Brannstrom I.O."/>
            <person name="Guillou S."/>
            <person name="Cros-Aarteil S."/>
            <person name="Calhoun S."/>
            <person name="Haridas S."/>
            <person name="Kuo A."/>
            <person name="Mondo S."/>
            <person name="Pangilinan J."/>
            <person name="Riley R."/>
            <person name="LaButti K."/>
            <person name="Andreopoulos B."/>
            <person name="Lipzen A."/>
            <person name="Chen C."/>
            <person name="Yan M."/>
            <person name="Daum C."/>
            <person name="Ng V."/>
            <person name="Clum A."/>
            <person name="Steindorff A."/>
            <person name="Ohm R.A."/>
            <person name="Martin F."/>
            <person name="Silar P."/>
            <person name="Natvig D.O."/>
            <person name="Lalanne C."/>
            <person name="Gautier V."/>
            <person name="Ament-Velasquez S.L."/>
            <person name="Kruys A."/>
            <person name="Hutchinson M.I."/>
            <person name="Powell A.J."/>
            <person name="Barry K."/>
            <person name="Miller A.N."/>
            <person name="Grigoriev I.V."/>
            <person name="Debuchy R."/>
            <person name="Gladieux P."/>
            <person name="Hiltunen Thoren M."/>
            <person name="Johannesson H."/>
        </authorList>
    </citation>
    <scope>NUCLEOTIDE SEQUENCE</scope>
    <source>
        <strain evidence="3">PSN324</strain>
    </source>
</reference>
<reference evidence="3" key="2">
    <citation type="submission" date="2023-06" db="EMBL/GenBank/DDBJ databases">
        <authorList>
            <consortium name="Lawrence Berkeley National Laboratory"/>
            <person name="Mondo S.J."/>
            <person name="Hensen N."/>
            <person name="Bonometti L."/>
            <person name="Westerberg I."/>
            <person name="Brannstrom I.O."/>
            <person name="Guillou S."/>
            <person name="Cros-Aarteil S."/>
            <person name="Calhoun S."/>
            <person name="Haridas S."/>
            <person name="Kuo A."/>
            <person name="Pangilinan J."/>
            <person name="Riley R."/>
            <person name="Labutti K."/>
            <person name="Andreopoulos B."/>
            <person name="Lipzen A."/>
            <person name="Chen C."/>
            <person name="Yanf M."/>
            <person name="Daum C."/>
            <person name="Ng V."/>
            <person name="Clum A."/>
            <person name="Steindorff A."/>
            <person name="Ohm R."/>
            <person name="Martin F."/>
            <person name="Silar P."/>
            <person name="Natvig D."/>
            <person name="Lalanne C."/>
            <person name="Gautier V."/>
            <person name="Ament-Velasquez S.L."/>
            <person name="Kruys A."/>
            <person name="Hutchinson M.I."/>
            <person name="Powell A.J."/>
            <person name="Barry K."/>
            <person name="Miller A.N."/>
            <person name="Grigoriev I.V."/>
            <person name="Debuchy R."/>
            <person name="Gladieux P."/>
            <person name="Thoren M.H."/>
            <person name="Johannesson H."/>
        </authorList>
    </citation>
    <scope>NUCLEOTIDE SEQUENCE</scope>
    <source>
        <strain evidence="3">PSN324</strain>
    </source>
</reference>
<comment type="caution">
    <text evidence="3">The sequence shown here is derived from an EMBL/GenBank/DDBJ whole genome shotgun (WGS) entry which is preliminary data.</text>
</comment>
<evidence type="ECO:0000256" key="1">
    <source>
        <dbReference type="SAM" id="SignalP"/>
    </source>
</evidence>
<protein>
    <recommendedName>
        <fullName evidence="2">Cell wall mannoprotein PIR1-like C-terminal domain-containing protein</fullName>
    </recommendedName>
</protein>
<feature type="domain" description="Cell wall mannoprotein PIR1-like C-terminal" evidence="2">
    <location>
        <begin position="67"/>
        <end position="140"/>
    </location>
</feature>
<accession>A0AAV9HQ13</accession>
<keyword evidence="1" id="KW-0732">Signal</keyword>